<keyword evidence="1" id="KW-1185">Reference proteome</keyword>
<protein>
    <submittedName>
        <fullName evidence="2">Uncharacterized protein</fullName>
    </submittedName>
</protein>
<dbReference type="AlphaFoldDB" id="A0A915JC67"/>
<reference evidence="2" key="1">
    <citation type="submission" date="2022-11" db="UniProtKB">
        <authorList>
            <consortium name="WormBaseParasite"/>
        </authorList>
    </citation>
    <scope>IDENTIFICATION</scope>
</reference>
<proteinExistence type="predicted"/>
<sequence>KSAFCGIADAKQFRPSLSFPFCFQKSRGTASRVGENWVRDLVHKSNIGMAESGAFFYALPCSPICRSVPNDCNQDPVAPKGSELELKISYESSSAIQIPLDELHISKESKI</sequence>
<dbReference type="WBParaSite" id="nRc.2.0.1.t23385-RA">
    <property type="protein sequence ID" value="nRc.2.0.1.t23385-RA"/>
    <property type="gene ID" value="nRc.2.0.1.g23385"/>
</dbReference>
<evidence type="ECO:0000313" key="1">
    <source>
        <dbReference type="Proteomes" id="UP000887565"/>
    </source>
</evidence>
<accession>A0A915JC67</accession>
<organism evidence="1 2">
    <name type="scientific">Romanomermis culicivorax</name>
    <name type="common">Nematode worm</name>
    <dbReference type="NCBI Taxonomy" id="13658"/>
    <lineage>
        <taxon>Eukaryota</taxon>
        <taxon>Metazoa</taxon>
        <taxon>Ecdysozoa</taxon>
        <taxon>Nematoda</taxon>
        <taxon>Enoplea</taxon>
        <taxon>Dorylaimia</taxon>
        <taxon>Mermithida</taxon>
        <taxon>Mermithoidea</taxon>
        <taxon>Mermithidae</taxon>
        <taxon>Romanomermis</taxon>
    </lineage>
</organism>
<dbReference type="Proteomes" id="UP000887565">
    <property type="component" value="Unplaced"/>
</dbReference>
<name>A0A915JC67_ROMCU</name>
<evidence type="ECO:0000313" key="2">
    <source>
        <dbReference type="WBParaSite" id="nRc.2.0.1.t23385-RA"/>
    </source>
</evidence>